<accession>A0ABT7QLU9</accession>
<gene>
    <name evidence="1" type="ORF">NQX30_04725</name>
</gene>
<dbReference type="SUPFAM" id="SSF161266">
    <property type="entry name" value="Gam-like"/>
    <property type="match status" value="1"/>
</dbReference>
<name>A0ABT7QLU9_9GAMM</name>
<comment type="caution">
    <text evidence="1">The sequence shown here is derived from an EMBL/GenBank/DDBJ whole genome shotgun (WGS) entry which is preliminary data.</text>
</comment>
<sequence>MTPDINIEQQLDNLADVHNLRVNELCGAWNSYINEKIQVRDRHEKNIRTALHAEAKSRTNLYNAVLKSPQPPQALWGKVKSRVKDLIKYGWRKNPGRIVCKDQIKACAVLWEELSDDEYEQAVRTKTTLNKQGIKDLPARILAKAGIELEADTDEPFVSDAGDAHKLLAALRKDGWKDE</sequence>
<reference evidence="1" key="1">
    <citation type="submission" date="2022-08" db="EMBL/GenBank/DDBJ databases">
        <authorList>
            <person name="Dzunkova M."/>
            <person name="La Clair J."/>
            <person name="Tyml T."/>
            <person name="Doud D."/>
            <person name="Schulz F."/>
            <person name="Piquer S."/>
            <person name="Porcel Sanchis D."/>
            <person name="Osborn A."/>
            <person name="Robinson D."/>
            <person name="Louie K.B."/>
            <person name="Bowen B.P."/>
            <person name="Bowers R."/>
            <person name="Lee J."/>
            <person name="Arnau Llombart V."/>
            <person name="Diaz Villanueva W."/>
            <person name="Gosliner T."/>
            <person name="Northen T."/>
            <person name="Cheng J.-F."/>
            <person name="Burkart M.D."/>
            <person name="Woyke T."/>
        </authorList>
    </citation>
    <scope>NUCLEOTIDE SEQUENCE</scope>
    <source>
        <strain evidence="1">Df01</strain>
    </source>
</reference>
<keyword evidence="2" id="KW-1185">Reference proteome</keyword>
<proteinExistence type="predicted"/>
<reference evidence="1" key="2">
    <citation type="journal article" date="2023" name="Microbiome">
        <title>Synthase-selected sorting approach identifies a beta-lactone synthase in a nudibranch symbiotic bacterium.</title>
        <authorList>
            <person name="Dzunkova M."/>
            <person name="La Clair J.J."/>
            <person name="Tyml T."/>
            <person name="Doud D."/>
            <person name="Schulz F."/>
            <person name="Piquer-Esteban S."/>
            <person name="Porcel Sanchis D."/>
            <person name="Osborn A."/>
            <person name="Robinson D."/>
            <person name="Louie K.B."/>
            <person name="Bowen B.P."/>
            <person name="Bowers R.M."/>
            <person name="Lee J."/>
            <person name="Arnau V."/>
            <person name="Diaz-Villanueva W."/>
            <person name="Stepanauskas R."/>
            <person name="Gosliner T."/>
            <person name="Date S.V."/>
            <person name="Northen T.R."/>
            <person name="Cheng J.F."/>
            <person name="Burkart M.D."/>
            <person name="Woyke T."/>
        </authorList>
    </citation>
    <scope>NUCLEOTIDE SEQUENCE</scope>
    <source>
        <strain evidence="1">Df01</strain>
    </source>
</reference>
<evidence type="ECO:0000313" key="2">
    <source>
        <dbReference type="Proteomes" id="UP001168167"/>
    </source>
</evidence>
<dbReference type="Proteomes" id="UP001168167">
    <property type="component" value="Unassembled WGS sequence"/>
</dbReference>
<protein>
    <submittedName>
        <fullName evidence="1">Host-nuclease inhibitor Gam family protein</fullName>
    </submittedName>
</protein>
<organism evidence="1 2">
    <name type="scientific">Candidatus Doriopsillibacter californiensis</name>
    <dbReference type="NCBI Taxonomy" id="2970740"/>
    <lineage>
        <taxon>Bacteria</taxon>
        <taxon>Pseudomonadati</taxon>
        <taxon>Pseudomonadota</taxon>
        <taxon>Gammaproteobacteria</taxon>
        <taxon>Candidatus Tethybacterales</taxon>
        <taxon>Candidatus Persebacteraceae</taxon>
        <taxon>Candidatus Doriopsillibacter</taxon>
    </lineage>
</organism>
<dbReference type="EMBL" id="JANQAO010000003">
    <property type="protein sequence ID" value="MDM5147674.1"/>
    <property type="molecule type" value="Genomic_DNA"/>
</dbReference>
<evidence type="ECO:0000313" key="1">
    <source>
        <dbReference type="EMBL" id="MDM5147674.1"/>
    </source>
</evidence>